<comment type="caution">
    <text evidence="1">The sequence shown here is derived from an EMBL/GenBank/DDBJ whole genome shotgun (WGS) entry which is preliminary data.</text>
</comment>
<organism evidence="1 2">
    <name type="scientific">Trifolium pratense</name>
    <name type="common">Red clover</name>
    <dbReference type="NCBI Taxonomy" id="57577"/>
    <lineage>
        <taxon>Eukaryota</taxon>
        <taxon>Viridiplantae</taxon>
        <taxon>Streptophyta</taxon>
        <taxon>Embryophyta</taxon>
        <taxon>Tracheophyta</taxon>
        <taxon>Spermatophyta</taxon>
        <taxon>Magnoliopsida</taxon>
        <taxon>eudicotyledons</taxon>
        <taxon>Gunneridae</taxon>
        <taxon>Pentapetalae</taxon>
        <taxon>rosids</taxon>
        <taxon>fabids</taxon>
        <taxon>Fabales</taxon>
        <taxon>Fabaceae</taxon>
        <taxon>Papilionoideae</taxon>
        <taxon>50 kb inversion clade</taxon>
        <taxon>NPAAA clade</taxon>
        <taxon>Hologalegina</taxon>
        <taxon>IRL clade</taxon>
        <taxon>Trifolieae</taxon>
        <taxon>Trifolium</taxon>
    </lineage>
</organism>
<evidence type="ECO:0000313" key="1">
    <source>
        <dbReference type="EMBL" id="CAJ2679759.1"/>
    </source>
</evidence>
<sequence>MAITLLWNLQNLWPFSTFKSNQLKSSKQLVNKLNISDHTKQFVFALRDPKTQSLIYILSSLNLSERSSFDAKSLISEIKPDAVIVQSGAAVSPFDDDDDDDVLDFPVPISSFGVIKRCFVDKIGTDKYESVAGDFVLREIFGTGFNGPLLAAKKAAENVGSTFIVVQSPLGTSCLINNNNDSNSNSNDNDSTNSSGGVDAGNGFRNIGNSLVPQQQGAASLASIAMKRFSLNKDVRMVLAEGLSGYMDPLLVVDSKNDSVSETGKVEIQPTSSYETPAFAKPIYPLLEDLHEMFSDLPSMGKALGHVQKMLLDVNRGEVLDAKIVSEVYTFRIAVEGLRIALNNKGMRKIVEKDVSKSKKVEFSELPVDDKSQVLFAQAIRSQTDKFKTIVAVVDASALAGIRKHWDTPLPGEIKEIVGELIMDSDGKGVSLNPGDKKRLLADRPVVAVGAGATAVLGASSLTKVVPMSTLTKIVTLKTPASLKIVLSQMQKLLSVALGPSKFVPGFATSGAKTPGIMKAAASAEKIRAVTHSVIASAEKTSVSAMRTAFYEIMRKRKIQRIGFLPWATFAGSIGTCTGLLLYGDGIECAIESVPAAPSIASLGRGIQNLREASQVVMQTEGTRVQKSIESLVNKIRKARDQ</sequence>
<dbReference type="Proteomes" id="UP001177021">
    <property type="component" value="Unassembled WGS sequence"/>
</dbReference>
<accession>A0ACB0MCW8</accession>
<reference evidence="1" key="1">
    <citation type="submission" date="2023-10" db="EMBL/GenBank/DDBJ databases">
        <authorList>
            <person name="Rodriguez Cubillos JULIANA M."/>
            <person name="De Vega J."/>
        </authorList>
    </citation>
    <scope>NUCLEOTIDE SEQUENCE</scope>
</reference>
<protein>
    <submittedName>
        <fullName evidence="1">Uncharacterized protein</fullName>
    </submittedName>
</protein>
<gene>
    <name evidence="1" type="ORF">MILVUS5_LOCUS41791</name>
</gene>
<name>A0ACB0MCW8_TRIPR</name>
<dbReference type="EMBL" id="CASHSV030000823">
    <property type="protein sequence ID" value="CAJ2679759.1"/>
    <property type="molecule type" value="Genomic_DNA"/>
</dbReference>
<evidence type="ECO:0000313" key="2">
    <source>
        <dbReference type="Proteomes" id="UP001177021"/>
    </source>
</evidence>
<proteinExistence type="predicted"/>
<keyword evidence="2" id="KW-1185">Reference proteome</keyword>